<dbReference type="Proteomes" id="UP000261540">
    <property type="component" value="Unplaced"/>
</dbReference>
<keyword evidence="2" id="KW-1185">Reference proteome</keyword>
<reference evidence="1" key="1">
    <citation type="submission" date="2025-08" db="UniProtKB">
        <authorList>
            <consortium name="Ensembl"/>
        </authorList>
    </citation>
    <scope>IDENTIFICATION</scope>
</reference>
<evidence type="ECO:0000313" key="1">
    <source>
        <dbReference type="Ensembl" id="ENSPKIP00000009189.1"/>
    </source>
</evidence>
<organism evidence="1 2">
    <name type="scientific">Paramormyrops kingsleyae</name>
    <dbReference type="NCBI Taxonomy" id="1676925"/>
    <lineage>
        <taxon>Eukaryota</taxon>
        <taxon>Metazoa</taxon>
        <taxon>Chordata</taxon>
        <taxon>Craniata</taxon>
        <taxon>Vertebrata</taxon>
        <taxon>Euteleostomi</taxon>
        <taxon>Actinopterygii</taxon>
        <taxon>Neopterygii</taxon>
        <taxon>Teleostei</taxon>
        <taxon>Osteoglossocephala</taxon>
        <taxon>Osteoglossomorpha</taxon>
        <taxon>Osteoglossiformes</taxon>
        <taxon>Mormyridae</taxon>
        <taxon>Paramormyrops</taxon>
    </lineage>
</organism>
<evidence type="ECO:0000313" key="2">
    <source>
        <dbReference type="Proteomes" id="UP000261540"/>
    </source>
</evidence>
<protein>
    <submittedName>
        <fullName evidence="1">Uncharacterized protein</fullName>
    </submittedName>
</protein>
<reference evidence="1" key="2">
    <citation type="submission" date="2025-09" db="UniProtKB">
        <authorList>
            <consortium name="Ensembl"/>
        </authorList>
    </citation>
    <scope>IDENTIFICATION</scope>
</reference>
<dbReference type="AlphaFoldDB" id="A0A3B3QTI1"/>
<name>A0A3B3QTI1_9TELE</name>
<dbReference type="Ensembl" id="ENSPKIT00000033290.1">
    <property type="protein sequence ID" value="ENSPKIP00000009189.1"/>
    <property type="gene ID" value="ENSPKIG00000024395.1"/>
</dbReference>
<sequence length="60" mass="6943">MGNGMIITNKIYYTFTDSENTEILSDNGITHILSVYNSAKPLNSAHHWQRKFLCYTLKFT</sequence>
<proteinExistence type="predicted"/>
<accession>A0A3B3QTI1</accession>